<dbReference type="SUPFAM" id="SSF56059">
    <property type="entry name" value="Glutathione synthetase ATP-binding domain-like"/>
    <property type="match status" value="1"/>
</dbReference>
<keyword evidence="4" id="KW-1185">Reference proteome</keyword>
<evidence type="ECO:0000313" key="4">
    <source>
        <dbReference type="Proteomes" id="UP000253410"/>
    </source>
</evidence>
<dbReference type="PROSITE" id="PS50975">
    <property type="entry name" value="ATP_GRASP"/>
    <property type="match status" value="1"/>
</dbReference>
<dbReference type="GO" id="GO:0005737">
    <property type="term" value="C:cytoplasm"/>
    <property type="evidence" value="ECO:0007669"/>
    <property type="project" value="TreeGrafter"/>
</dbReference>
<sequence length="330" mass="37767">MVLIISKDMEPSTDKVIDWLYYLGIPFRRINGVDLLSPDLPASLTISQEKLDVHFMGDVKADLSEITAVWYRRDATWHVLEAPIAAIRNEAYYNDIVLHLNNETSIAKKALYSFLNIEKKVLGNFGKSTLNKIEILALAKGVGLDVPATLITRSKADVRNFIDSHGPVITKALWESPGILIQKEQLESYTSYTEEITPEIMEAIPETFYYSLFQEKLEKELDLRIFYLDGTCYAMAIFSQLNNQTKVDFRKYANNRNVPYHLPETVTQHITQLMQLLQLNTGSVDIVKTKDGRYAFLEINPVGQYDMTSVPCNYQLDKKIAQFLSQHEQQ</sequence>
<protein>
    <submittedName>
        <fullName evidence="3">Grasp-with-spasm system ATP-grasp peptide maturase</fullName>
    </submittedName>
</protein>
<dbReference type="InterPro" id="IPR011761">
    <property type="entry name" value="ATP-grasp"/>
</dbReference>
<proteinExistence type="predicted"/>
<dbReference type="NCBIfam" id="TIGR04192">
    <property type="entry name" value="GRASP_w_spasm"/>
    <property type="match status" value="1"/>
</dbReference>
<dbReference type="AlphaFoldDB" id="A0A365XSG1"/>
<dbReference type="PANTHER" id="PTHR21621">
    <property type="entry name" value="RIBOSOMAL PROTEIN S6 MODIFICATION PROTEIN"/>
    <property type="match status" value="1"/>
</dbReference>
<name>A0A365XSG1_9BACT</name>
<dbReference type="GO" id="GO:0018169">
    <property type="term" value="F:ribosomal S6-glutamic acid ligase activity"/>
    <property type="evidence" value="ECO:0007669"/>
    <property type="project" value="TreeGrafter"/>
</dbReference>
<evidence type="ECO:0000313" key="3">
    <source>
        <dbReference type="EMBL" id="RBL89292.1"/>
    </source>
</evidence>
<organism evidence="3 4">
    <name type="scientific">Chitinophaga flava</name>
    <dbReference type="NCBI Taxonomy" id="2259036"/>
    <lineage>
        <taxon>Bacteria</taxon>
        <taxon>Pseudomonadati</taxon>
        <taxon>Bacteroidota</taxon>
        <taxon>Chitinophagia</taxon>
        <taxon>Chitinophagales</taxon>
        <taxon>Chitinophagaceae</taxon>
        <taxon>Chitinophaga</taxon>
    </lineage>
</organism>
<accession>A0A365XSG1</accession>
<keyword evidence="1" id="KW-0067">ATP-binding</keyword>
<dbReference type="GO" id="GO:0005524">
    <property type="term" value="F:ATP binding"/>
    <property type="evidence" value="ECO:0007669"/>
    <property type="project" value="UniProtKB-UniRule"/>
</dbReference>
<comment type="caution">
    <text evidence="3">The sequence shown here is derived from an EMBL/GenBank/DDBJ whole genome shotgun (WGS) entry which is preliminary data.</text>
</comment>
<dbReference type="InterPro" id="IPR026455">
    <property type="entry name" value="GRASP_w_spasm"/>
</dbReference>
<dbReference type="OrthoDB" id="583309at2"/>
<dbReference type="Gene3D" id="3.30.470.20">
    <property type="entry name" value="ATP-grasp fold, B domain"/>
    <property type="match status" value="1"/>
</dbReference>
<feature type="domain" description="ATP-grasp" evidence="2">
    <location>
        <begin position="136"/>
        <end position="325"/>
    </location>
</feature>
<dbReference type="Proteomes" id="UP000253410">
    <property type="component" value="Unassembled WGS sequence"/>
</dbReference>
<dbReference type="RefSeq" id="WP_113618035.1">
    <property type="nucleotide sequence ID" value="NZ_QFFJ01000002.1"/>
</dbReference>
<dbReference type="InterPro" id="IPR013651">
    <property type="entry name" value="ATP-grasp_RimK-type"/>
</dbReference>
<evidence type="ECO:0000256" key="1">
    <source>
        <dbReference type="PROSITE-ProRule" id="PRU00409"/>
    </source>
</evidence>
<keyword evidence="1" id="KW-0547">Nucleotide-binding</keyword>
<dbReference type="GO" id="GO:0009432">
    <property type="term" value="P:SOS response"/>
    <property type="evidence" value="ECO:0007669"/>
    <property type="project" value="TreeGrafter"/>
</dbReference>
<reference evidence="3 4" key="1">
    <citation type="submission" date="2018-05" db="EMBL/GenBank/DDBJ databases">
        <title>Chitinophaga sp. K3CV102501T nov., isolated from isolated from a monsoon evergreen broad-leaved forest soil.</title>
        <authorList>
            <person name="Lv Y."/>
        </authorList>
    </citation>
    <scope>NUCLEOTIDE SEQUENCE [LARGE SCALE GENOMIC DNA]</scope>
    <source>
        <strain evidence="3 4">GDMCC 1.1325</strain>
    </source>
</reference>
<dbReference type="GO" id="GO:0046872">
    <property type="term" value="F:metal ion binding"/>
    <property type="evidence" value="ECO:0007669"/>
    <property type="project" value="InterPro"/>
</dbReference>
<dbReference type="EMBL" id="QFFJ01000002">
    <property type="protein sequence ID" value="RBL89292.1"/>
    <property type="molecule type" value="Genomic_DNA"/>
</dbReference>
<dbReference type="Pfam" id="PF08443">
    <property type="entry name" value="RimK"/>
    <property type="match status" value="1"/>
</dbReference>
<evidence type="ECO:0000259" key="2">
    <source>
        <dbReference type="PROSITE" id="PS50975"/>
    </source>
</evidence>
<gene>
    <name evidence="3" type="primary">gwsG</name>
    <name evidence="3" type="ORF">DF182_22485</name>
</gene>
<dbReference type="PANTHER" id="PTHR21621:SF0">
    <property type="entry name" value="BETA-CITRYLGLUTAMATE SYNTHASE B-RELATED"/>
    <property type="match status" value="1"/>
</dbReference>